<dbReference type="EMBL" id="BPQO01000033">
    <property type="protein sequence ID" value="GJD91918.1"/>
    <property type="molecule type" value="Genomic_DNA"/>
</dbReference>
<accession>A0AAV4ZUX4</accession>
<organism evidence="1 2">
    <name type="scientific">Methylobacterium hispanicum</name>
    <dbReference type="NCBI Taxonomy" id="270350"/>
    <lineage>
        <taxon>Bacteria</taxon>
        <taxon>Pseudomonadati</taxon>
        <taxon>Pseudomonadota</taxon>
        <taxon>Alphaproteobacteria</taxon>
        <taxon>Hyphomicrobiales</taxon>
        <taxon>Methylobacteriaceae</taxon>
        <taxon>Methylobacterium</taxon>
    </lineage>
</organism>
<reference evidence="1" key="2">
    <citation type="submission" date="2021-08" db="EMBL/GenBank/DDBJ databases">
        <authorList>
            <person name="Tani A."/>
            <person name="Ola A."/>
            <person name="Ogura Y."/>
            <person name="Katsura K."/>
            <person name="Hayashi T."/>
        </authorList>
    </citation>
    <scope>NUCLEOTIDE SEQUENCE</scope>
    <source>
        <strain evidence="1">DSM 16372</strain>
    </source>
</reference>
<comment type="caution">
    <text evidence="1">The sequence shown here is derived from an EMBL/GenBank/DDBJ whole genome shotgun (WGS) entry which is preliminary data.</text>
</comment>
<gene>
    <name evidence="1" type="ORF">BHAOGJBA_5471</name>
</gene>
<reference evidence="1" key="1">
    <citation type="journal article" date="2016" name="Front. Microbiol.">
        <title>Genome Sequence of the Piezophilic, Mesophilic Sulfate-Reducing Bacterium Desulfovibrio indicus J2T.</title>
        <authorList>
            <person name="Cao J."/>
            <person name="Maignien L."/>
            <person name="Shao Z."/>
            <person name="Alain K."/>
            <person name="Jebbar M."/>
        </authorList>
    </citation>
    <scope>NUCLEOTIDE SEQUENCE</scope>
    <source>
        <strain evidence="1">DSM 16372</strain>
    </source>
</reference>
<dbReference type="RefSeq" id="WP_238231801.1">
    <property type="nucleotide sequence ID" value="NZ_BPQO01000033.1"/>
</dbReference>
<evidence type="ECO:0000313" key="1">
    <source>
        <dbReference type="EMBL" id="GJD91918.1"/>
    </source>
</evidence>
<proteinExistence type="predicted"/>
<keyword evidence="2" id="KW-1185">Reference proteome</keyword>
<protein>
    <submittedName>
        <fullName evidence="1">Uncharacterized protein</fullName>
    </submittedName>
</protein>
<dbReference type="Proteomes" id="UP001055247">
    <property type="component" value="Unassembled WGS sequence"/>
</dbReference>
<sequence length="157" mass="17062">MSDDGTAPLVLAEGPLPPFLYHGTSTKYLDQMLRDGLEPCHLTGAVQMGCYADDPAISWHHAECMAEAEDADPILFRIPIDRFDPGSFTLDDKFVELAPSSGRGVALYHATGHAAWERAPWTWRAMLHLAGSVGYVDTIPVSREDVVAADGLPREVG</sequence>
<evidence type="ECO:0000313" key="2">
    <source>
        <dbReference type="Proteomes" id="UP001055247"/>
    </source>
</evidence>
<dbReference type="AlphaFoldDB" id="A0AAV4ZUX4"/>
<name>A0AAV4ZUX4_9HYPH</name>